<proteinExistence type="predicted"/>
<dbReference type="SUPFAM" id="SSF46689">
    <property type="entry name" value="Homeodomain-like"/>
    <property type="match status" value="1"/>
</dbReference>
<dbReference type="PROSITE" id="PS50977">
    <property type="entry name" value="HTH_TETR_2"/>
    <property type="match status" value="1"/>
</dbReference>
<evidence type="ECO:0000256" key="2">
    <source>
        <dbReference type="PROSITE-ProRule" id="PRU00335"/>
    </source>
</evidence>
<dbReference type="AlphaFoldDB" id="A0A9D1AJC3"/>
<gene>
    <name evidence="4" type="ORF">IAB36_05460</name>
</gene>
<dbReference type="Gene3D" id="1.10.357.10">
    <property type="entry name" value="Tetracycline Repressor, domain 2"/>
    <property type="match status" value="1"/>
</dbReference>
<evidence type="ECO:0000313" key="4">
    <source>
        <dbReference type="EMBL" id="HIR41255.1"/>
    </source>
</evidence>
<dbReference type="InterPro" id="IPR009057">
    <property type="entry name" value="Homeodomain-like_sf"/>
</dbReference>
<reference evidence="4" key="1">
    <citation type="submission" date="2020-10" db="EMBL/GenBank/DDBJ databases">
        <authorList>
            <person name="Gilroy R."/>
        </authorList>
    </citation>
    <scope>NUCLEOTIDE SEQUENCE</scope>
    <source>
        <strain evidence="4">CHK184-25365</strain>
    </source>
</reference>
<evidence type="ECO:0000256" key="1">
    <source>
        <dbReference type="ARBA" id="ARBA00023125"/>
    </source>
</evidence>
<organism evidence="4 5">
    <name type="scientific">Candidatus Egerieicola pullicola</name>
    <dbReference type="NCBI Taxonomy" id="2840775"/>
    <lineage>
        <taxon>Bacteria</taxon>
        <taxon>Bacillati</taxon>
        <taxon>Bacillota</taxon>
        <taxon>Clostridia</taxon>
        <taxon>Eubacteriales</taxon>
        <taxon>Oscillospiraceae</taxon>
        <taxon>Oscillospiraceae incertae sedis</taxon>
        <taxon>Candidatus Egerieicola</taxon>
    </lineage>
</organism>
<feature type="domain" description="HTH tetR-type" evidence="3">
    <location>
        <begin position="6"/>
        <end position="66"/>
    </location>
</feature>
<dbReference type="EMBL" id="DVGY01000120">
    <property type="protein sequence ID" value="HIR41255.1"/>
    <property type="molecule type" value="Genomic_DNA"/>
</dbReference>
<dbReference type="PANTHER" id="PTHR43479">
    <property type="entry name" value="ACREF/ENVCD OPERON REPRESSOR-RELATED"/>
    <property type="match status" value="1"/>
</dbReference>
<dbReference type="Pfam" id="PF00440">
    <property type="entry name" value="TetR_N"/>
    <property type="match status" value="1"/>
</dbReference>
<dbReference type="GO" id="GO:0003677">
    <property type="term" value="F:DNA binding"/>
    <property type="evidence" value="ECO:0007669"/>
    <property type="project" value="UniProtKB-UniRule"/>
</dbReference>
<dbReference type="InterPro" id="IPR050624">
    <property type="entry name" value="HTH-type_Tx_Regulator"/>
</dbReference>
<dbReference type="PRINTS" id="PR00455">
    <property type="entry name" value="HTHTETR"/>
</dbReference>
<comment type="caution">
    <text evidence="4">The sequence shown here is derived from an EMBL/GenBank/DDBJ whole genome shotgun (WGS) entry which is preliminary data.</text>
</comment>
<accession>A0A9D1AJC3</accession>
<feature type="DNA-binding region" description="H-T-H motif" evidence="2">
    <location>
        <begin position="29"/>
        <end position="48"/>
    </location>
</feature>
<reference evidence="4" key="2">
    <citation type="journal article" date="2021" name="PeerJ">
        <title>Extensive microbial diversity within the chicken gut microbiome revealed by metagenomics and culture.</title>
        <authorList>
            <person name="Gilroy R."/>
            <person name="Ravi A."/>
            <person name="Getino M."/>
            <person name="Pursley I."/>
            <person name="Horton D.L."/>
            <person name="Alikhan N.F."/>
            <person name="Baker D."/>
            <person name="Gharbi K."/>
            <person name="Hall N."/>
            <person name="Watson M."/>
            <person name="Adriaenssens E.M."/>
            <person name="Foster-Nyarko E."/>
            <person name="Jarju S."/>
            <person name="Secka A."/>
            <person name="Antonio M."/>
            <person name="Oren A."/>
            <person name="Chaudhuri R.R."/>
            <person name="La Ragione R."/>
            <person name="Hildebrand F."/>
            <person name="Pallen M.J."/>
        </authorList>
    </citation>
    <scope>NUCLEOTIDE SEQUENCE</scope>
    <source>
        <strain evidence="4">CHK184-25365</strain>
    </source>
</reference>
<evidence type="ECO:0000313" key="5">
    <source>
        <dbReference type="Proteomes" id="UP000886749"/>
    </source>
</evidence>
<sequence length="205" mass="23938">MEQTQVTTLERIHQAARKEFLDKGFQKASLRQIVQEAGVTTGAFYGYYHSKEQLMEGLVGEQYDTVMSCYRKAQTDFQLLAPAQQQQQLTEISGECMFWILDYMYRYPEEFQLILCCCQGTRFDHLIDEMVEIEVDATNRFVEVLEGLGQTVQEIDPWLEHMLVSGMFRSYFEVIVHHLPKEKAVGYVQKLRAFYTAGWKELLGF</sequence>
<dbReference type="PANTHER" id="PTHR43479:SF11">
    <property type="entry name" value="ACREF_ENVCD OPERON REPRESSOR-RELATED"/>
    <property type="match status" value="1"/>
</dbReference>
<keyword evidence="1 2" id="KW-0238">DNA-binding</keyword>
<dbReference type="Proteomes" id="UP000886749">
    <property type="component" value="Unassembled WGS sequence"/>
</dbReference>
<protein>
    <submittedName>
        <fullName evidence="4">TetR/AcrR family transcriptional regulator</fullName>
    </submittedName>
</protein>
<dbReference type="InterPro" id="IPR001647">
    <property type="entry name" value="HTH_TetR"/>
</dbReference>
<evidence type="ECO:0000259" key="3">
    <source>
        <dbReference type="PROSITE" id="PS50977"/>
    </source>
</evidence>
<name>A0A9D1AJC3_9FIRM</name>